<dbReference type="EMBL" id="JH930476">
    <property type="protein sequence ID" value="EKM51902.1"/>
    <property type="molecule type" value="Genomic_DNA"/>
</dbReference>
<dbReference type="InParanoid" id="K5WNL6"/>
<sequence>MPLPVAEIAKIVASDAYRADYTVINEVFEILTETPGFVGIWHGLTVQEPQYLYVVILWETVEHHRALMEDQVVYPAFNEKMRKVSNGRVWKYHVHFNNDTDKALSAPVTEFALTTAEDSTEVAGHLETADISFPLLYKTLPDEIFESGWGPTVESDRKFMICLGWHSLELTAQMFQLPEVDAMHAKLTKC</sequence>
<dbReference type="KEGG" id="pco:PHACADRAFT_187291"/>
<dbReference type="AlphaFoldDB" id="K5WNL6"/>
<proteinExistence type="predicted"/>
<dbReference type="Proteomes" id="UP000008370">
    <property type="component" value="Unassembled WGS sequence"/>
</dbReference>
<dbReference type="GeneID" id="18910414"/>
<accession>K5WNL6</accession>
<gene>
    <name evidence="1" type="ORF">PHACADRAFT_187291</name>
</gene>
<protein>
    <recommendedName>
        <fullName evidence="3">ABM domain-containing protein</fullName>
    </recommendedName>
</protein>
<dbReference type="SUPFAM" id="SSF54909">
    <property type="entry name" value="Dimeric alpha+beta barrel"/>
    <property type="match status" value="1"/>
</dbReference>
<reference evidence="1 2" key="1">
    <citation type="journal article" date="2012" name="BMC Genomics">
        <title>Comparative genomics of the white-rot fungi, Phanerochaete carnosa and P. chrysosporium, to elucidate the genetic basis of the distinct wood types they colonize.</title>
        <authorList>
            <person name="Suzuki H."/>
            <person name="MacDonald J."/>
            <person name="Syed K."/>
            <person name="Salamov A."/>
            <person name="Hori C."/>
            <person name="Aerts A."/>
            <person name="Henrissat B."/>
            <person name="Wiebenga A."/>
            <person name="vanKuyk P.A."/>
            <person name="Barry K."/>
            <person name="Lindquist E."/>
            <person name="LaButti K."/>
            <person name="Lapidus A."/>
            <person name="Lucas S."/>
            <person name="Coutinho P."/>
            <person name="Gong Y."/>
            <person name="Samejima M."/>
            <person name="Mahadevan R."/>
            <person name="Abou-Zaid M."/>
            <person name="de Vries R.P."/>
            <person name="Igarashi K."/>
            <person name="Yadav J.S."/>
            <person name="Grigoriev I.V."/>
            <person name="Master E.R."/>
        </authorList>
    </citation>
    <scope>NUCLEOTIDE SEQUENCE [LARGE SCALE GENOMIC DNA]</scope>
    <source>
        <strain evidence="1 2">HHB-10118-sp</strain>
    </source>
</reference>
<evidence type="ECO:0008006" key="3">
    <source>
        <dbReference type="Google" id="ProtNLM"/>
    </source>
</evidence>
<keyword evidence="2" id="KW-1185">Reference proteome</keyword>
<dbReference type="Gene3D" id="3.30.70.100">
    <property type="match status" value="1"/>
</dbReference>
<dbReference type="HOGENOM" id="CLU_081631_3_1_1"/>
<dbReference type="OrthoDB" id="3830579at2759"/>
<name>K5WNL6_PHACS</name>
<organism evidence="1 2">
    <name type="scientific">Phanerochaete carnosa (strain HHB-10118-sp)</name>
    <name type="common">White-rot fungus</name>
    <name type="synonym">Peniophora carnosa</name>
    <dbReference type="NCBI Taxonomy" id="650164"/>
    <lineage>
        <taxon>Eukaryota</taxon>
        <taxon>Fungi</taxon>
        <taxon>Dikarya</taxon>
        <taxon>Basidiomycota</taxon>
        <taxon>Agaricomycotina</taxon>
        <taxon>Agaricomycetes</taxon>
        <taxon>Polyporales</taxon>
        <taxon>Phanerochaetaceae</taxon>
        <taxon>Phanerochaete</taxon>
    </lineage>
</organism>
<evidence type="ECO:0000313" key="2">
    <source>
        <dbReference type="Proteomes" id="UP000008370"/>
    </source>
</evidence>
<dbReference type="RefSeq" id="XP_007399695.1">
    <property type="nucleotide sequence ID" value="XM_007399633.1"/>
</dbReference>
<evidence type="ECO:0000313" key="1">
    <source>
        <dbReference type="EMBL" id="EKM51902.1"/>
    </source>
</evidence>
<dbReference type="InterPro" id="IPR011008">
    <property type="entry name" value="Dimeric_a/b-barrel"/>
</dbReference>